<evidence type="ECO:0000256" key="17">
    <source>
        <dbReference type="SAM" id="MobiDB-lite"/>
    </source>
</evidence>
<dbReference type="Gene3D" id="2.102.10.10">
    <property type="entry name" value="Rieske [2Fe-2S] iron-sulphur domain"/>
    <property type="match status" value="1"/>
</dbReference>
<evidence type="ECO:0000256" key="13">
    <source>
        <dbReference type="ARBA" id="ARBA00023004"/>
    </source>
</evidence>
<protein>
    <recommendedName>
        <fullName evidence="19">Rieske domain-containing protein</fullName>
    </recommendedName>
</protein>
<dbReference type="Gene3D" id="3.30.413.10">
    <property type="entry name" value="Sulfite Reductase Hemoprotein, domain 1"/>
    <property type="match status" value="1"/>
</dbReference>
<dbReference type="Pfam" id="PF18267">
    <property type="entry name" value="Rubredoxin_C"/>
    <property type="match status" value="1"/>
</dbReference>
<evidence type="ECO:0000256" key="8">
    <source>
        <dbReference type="ARBA" id="ARBA00022630"/>
    </source>
</evidence>
<dbReference type="NCBIfam" id="TIGR02374">
    <property type="entry name" value="nitri_red_nirB"/>
    <property type="match status" value="1"/>
</dbReference>
<comment type="cofactor">
    <cofactor evidence="16">
        <name>[2Fe-2S] cluster</name>
        <dbReference type="ChEBI" id="CHEBI:190135"/>
    </cofactor>
</comment>
<dbReference type="PROSITE" id="PS00365">
    <property type="entry name" value="NIR_SIR"/>
    <property type="match status" value="1"/>
</dbReference>
<dbReference type="InterPro" id="IPR023753">
    <property type="entry name" value="FAD/NAD-binding_dom"/>
</dbReference>
<dbReference type="AlphaFoldDB" id="A0A448YYW5"/>
<dbReference type="InterPro" id="IPR007419">
    <property type="entry name" value="BFD-like_2Fe2S-bd_dom"/>
</dbReference>
<evidence type="ECO:0000256" key="7">
    <source>
        <dbReference type="ARBA" id="ARBA00022617"/>
    </source>
</evidence>
<dbReference type="Pfam" id="PF04324">
    <property type="entry name" value="Fer2_BFD"/>
    <property type="match status" value="1"/>
</dbReference>
<keyword evidence="10" id="KW-0479">Metal-binding</keyword>
<comment type="cofactor">
    <cofactor evidence="2">
        <name>[4Fe-4S] cluster</name>
        <dbReference type="ChEBI" id="CHEBI:49883"/>
    </cofactor>
</comment>
<evidence type="ECO:0000256" key="12">
    <source>
        <dbReference type="ARBA" id="ARBA00023002"/>
    </source>
</evidence>
<comment type="cofactor">
    <cofactor evidence="3">
        <name>FAD</name>
        <dbReference type="ChEBI" id="CHEBI:57692"/>
    </cofactor>
</comment>
<dbReference type="GO" id="GO:0050660">
    <property type="term" value="F:flavin adenine dinucleotide binding"/>
    <property type="evidence" value="ECO:0007669"/>
    <property type="project" value="InterPro"/>
</dbReference>
<evidence type="ECO:0000256" key="4">
    <source>
        <dbReference type="ARBA" id="ARBA00005096"/>
    </source>
</evidence>
<dbReference type="InterPro" id="IPR012744">
    <property type="entry name" value="Nitri_red_NirB"/>
</dbReference>
<dbReference type="NCBIfam" id="NF011565">
    <property type="entry name" value="PRK14989.1"/>
    <property type="match status" value="1"/>
</dbReference>
<dbReference type="InterPro" id="IPR006066">
    <property type="entry name" value="NO2/SO3_Rdtase_FeS/sirohaem_BS"/>
</dbReference>
<feature type="region of interest" description="Disordered" evidence="17">
    <location>
        <begin position="475"/>
        <end position="505"/>
    </location>
</feature>
<evidence type="ECO:0000256" key="1">
    <source>
        <dbReference type="ARBA" id="ARBA00001929"/>
    </source>
</evidence>
<dbReference type="EMBL" id="CAACVS010000044">
    <property type="protein sequence ID" value="VEU34956.1"/>
    <property type="molecule type" value="Genomic_DNA"/>
</dbReference>
<evidence type="ECO:0000256" key="18">
    <source>
        <dbReference type="SAM" id="SignalP"/>
    </source>
</evidence>
<evidence type="ECO:0000256" key="3">
    <source>
        <dbReference type="ARBA" id="ARBA00001974"/>
    </source>
</evidence>
<keyword evidence="14" id="KW-0411">Iron-sulfur</keyword>
<dbReference type="InterPro" id="IPR052034">
    <property type="entry name" value="NasD-like"/>
</dbReference>
<keyword evidence="6" id="KW-0004">4Fe-4S</keyword>
<dbReference type="OrthoDB" id="432169at2759"/>
<proteinExistence type="inferred from homology"/>
<feature type="chain" id="PRO_5019431349" description="Rieske domain-containing protein" evidence="18">
    <location>
        <begin position="25"/>
        <end position="1125"/>
    </location>
</feature>
<keyword evidence="8" id="KW-0285">Flavoprotein</keyword>
<evidence type="ECO:0000256" key="10">
    <source>
        <dbReference type="ARBA" id="ARBA00022723"/>
    </source>
</evidence>
<keyword evidence="9" id="KW-0001">2Fe-2S</keyword>
<keyword evidence="13" id="KW-0408">Iron</keyword>
<evidence type="ECO:0000256" key="15">
    <source>
        <dbReference type="ARBA" id="ARBA00023063"/>
    </source>
</evidence>
<dbReference type="Pfam" id="PF07992">
    <property type="entry name" value="Pyr_redox_2"/>
    <property type="match status" value="1"/>
</dbReference>
<dbReference type="GO" id="GO:0008942">
    <property type="term" value="F:nitrite reductase [NAD(P)H] activity"/>
    <property type="evidence" value="ECO:0007669"/>
    <property type="project" value="InterPro"/>
</dbReference>
<dbReference type="PRINTS" id="PR00368">
    <property type="entry name" value="FADPNR"/>
</dbReference>
<feature type="signal peptide" evidence="18">
    <location>
        <begin position="1"/>
        <end position="24"/>
    </location>
</feature>
<evidence type="ECO:0000313" key="21">
    <source>
        <dbReference type="Proteomes" id="UP000291116"/>
    </source>
</evidence>
<evidence type="ECO:0000256" key="6">
    <source>
        <dbReference type="ARBA" id="ARBA00022485"/>
    </source>
</evidence>
<dbReference type="Pfam" id="PF01077">
    <property type="entry name" value="NIR_SIR"/>
    <property type="match status" value="1"/>
</dbReference>
<name>A0A448YYW5_9STRA</name>
<keyword evidence="21" id="KW-1185">Reference proteome</keyword>
<accession>A0A448YYW5</accession>
<dbReference type="GO" id="GO:0051537">
    <property type="term" value="F:2 iron, 2 sulfur cluster binding"/>
    <property type="evidence" value="ECO:0007669"/>
    <property type="project" value="UniProtKB-KW"/>
</dbReference>
<dbReference type="InterPro" id="IPR005117">
    <property type="entry name" value="NiRdtase/SiRdtase_haem-b_fer"/>
</dbReference>
<gene>
    <name evidence="20" type="ORF">PSNMU_V1.4_AUG-EV-PASAV3_0016780</name>
</gene>
<evidence type="ECO:0000256" key="16">
    <source>
        <dbReference type="ARBA" id="ARBA00034078"/>
    </source>
</evidence>
<dbReference type="InterPro" id="IPR036136">
    <property type="entry name" value="Nit/Sulf_reduc_fer-like_dom_sf"/>
</dbReference>
<dbReference type="PROSITE" id="PS51296">
    <property type="entry name" value="RIESKE"/>
    <property type="match status" value="1"/>
</dbReference>
<dbReference type="CDD" id="cd19944">
    <property type="entry name" value="NirB_Fer2_BFD-like_2"/>
    <property type="match status" value="1"/>
</dbReference>
<keyword evidence="11" id="KW-0274">FAD</keyword>
<dbReference type="InterPro" id="IPR041575">
    <property type="entry name" value="Rubredoxin_C"/>
</dbReference>
<dbReference type="CDD" id="cd03529">
    <property type="entry name" value="Rieske_NirD"/>
    <property type="match status" value="1"/>
</dbReference>
<evidence type="ECO:0000259" key="19">
    <source>
        <dbReference type="PROSITE" id="PS51296"/>
    </source>
</evidence>
<evidence type="ECO:0000256" key="5">
    <source>
        <dbReference type="ARBA" id="ARBA00010429"/>
    </source>
</evidence>
<keyword evidence="7" id="KW-0349">Heme</keyword>
<evidence type="ECO:0000256" key="14">
    <source>
        <dbReference type="ARBA" id="ARBA00023014"/>
    </source>
</evidence>
<dbReference type="InterPro" id="IPR006067">
    <property type="entry name" value="NO2/SO3_Rdtase_4Fe4S_dom"/>
</dbReference>
<evidence type="ECO:0000256" key="9">
    <source>
        <dbReference type="ARBA" id="ARBA00022714"/>
    </source>
</evidence>
<dbReference type="InterPro" id="IPR036922">
    <property type="entry name" value="Rieske_2Fe-2S_sf"/>
</dbReference>
<dbReference type="SUPFAM" id="SSF50022">
    <property type="entry name" value="ISP domain"/>
    <property type="match status" value="1"/>
</dbReference>
<evidence type="ECO:0000256" key="2">
    <source>
        <dbReference type="ARBA" id="ARBA00001966"/>
    </source>
</evidence>
<feature type="domain" description="Rieske" evidence="19">
    <location>
        <begin position="966"/>
        <end position="1068"/>
    </location>
</feature>
<dbReference type="Gene3D" id="1.10.10.1100">
    <property type="entry name" value="BFD-like [2Fe-2S]-binding domain"/>
    <property type="match status" value="1"/>
</dbReference>
<dbReference type="Proteomes" id="UP000291116">
    <property type="component" value="Unassembled WGS sequence"/>
</dbReference>
<dbReference type="GO" id="GO:0051539">
    <property type="term" value="F:4 iron, 4 sulfur cluster binding"/>
    <property type="evidence" value="ECO:0007669"/>
    <property type="project" value="UniProtKB-KW"/>
</dbReference>
<dbReference type="Pfam" id="PF03460">
    <property type="entry name" value="NIR_SIR_ferr"/>
    <property type="match status" value="1"/>
</dbReference>
<reference evidence="20 21" key="1">
    <citation type="submission" date="2019-01" db="EMBL/GenBank/DDBJ databases">
        <authorList>
            <person name="Ferrante I. M."/>
        </authorList>
    </citation>
    <scope>NUCLEOTIDE SEQUENCE [LARGE SCALE GENOMIC DNA]</scope>
    <source>
        <strain evidence="20 21">B856</strain>
    </source>
</reference>
<organism evidence="20 21">
    <name type="scientific">Pseudo-nitzschia multistriata</name>
    <dbReference type="NCBI Taxonomy" id="183589"/>
    <lineage>
        <taxon>Eukaryota</taxon>
        <taxon>Sar</taxon>
        <taxon>Stramenopiles</taxon>
        <taxon>Ochrophyta</taxon>
        <taxon>Bacillariophyta</taxon>
        <taxon>Bacillariophyceae</taxon>
        <taxon>Bacillariophycidae</taxon>
        <taxon>Bacillariales</taxon>
        <taxon>Bacillariaceae</taxon>
        <taxon>Pseudo-nitzschia</taxon>
    </lineage>
</organism>
<dbReference type="Pfam" id="PF13806">
    <property type="entry name" value="Rieske_2"/>
    <property type="match status" value="1"/>
</dbReference>
<keyword evidence="15" id="KW-0534">Nitrate assimilation</keyword>
<comment type="cofactor">
    <cofactor evidence="1">
        <name>siroheme</name>
        <dbReference type="ChEBI" id="CHEBI:60052"/>
    </cofactor>
</comment>
<evidence type="ECO:0000256" key="11">
    <source>
        <dbReference type="ARBA" id="ARBA00022827"/>
    </source>
</evidence>
<dbReference type="InterPro" id="IPR012748">
    <property type="entry name" value="Rieske-like_NirD"/>
</dbReference>
<dbReference type="SUPFAM" id="SSF51905">
    <property type="entry name" value="FAD/NAD(P)-binding domain"/>
    <property type="match status" value="2"/>
</dbReference>
<dbReference type="FunFam" id="3.30.413.10:FF:000007">
    <property type="entry name" value="Nitrite reductase [NAD(P)H] large subunit"/>
    <property type="match status" value="1"/>
</dbReference>
<dbReference type="InterPro" id="IPR016156">
    <property type="entry name" value="FAD/NAD-linked_Rdtase_dimer_sf"/>
</dbReference>
<keyword evidence="18" id="KW-0732">Signal</keyword>
<dbReference type="Gene3D" id="3.50.50.60">
    <property type="entry name" value="FAD/NAD(P)-binding domain"/>
    <property type="match status" value="2"/>
</dbReference>
<dbReference type="Gene3D" id="3.30.390.30">
    <property type="match status" value="1"/>
</dbReference>
<dbReference type="SUPFAM" id="SSF55124">
    <property type="entry name" value="Nitrite/Sulfite reductase N-terminal domain-like"/>
    <property type="match status" value="1"/>
</dbReference>
<dbReference type="InterPro" id="IPR045854">
    <property type="entry name" value="NO2/SO3_Rdtase_4Fe4S_sf"/>
</dbReference>
<dbReference type="GO" id="GO:0046872">
    <property type="term" value="F:metal ion binding"/>
    <property type="evidence" value="ECO:0007669"/>
    <property type="project" value="UniProtKB-KW"/>
</dbReference>
<dbReference type="GO" id="GO:0050661">
    <property type="term" value="F:NADP binding"/>
    <property type="evidence" value="ECO:0007669"/>
    <property type="project" value="InterPro"/>
</dbReference>
<dbReference type="NCBIfam" id="TIGR02378">
    <property type="entry name" value="nirD_assim_sml"/>
    <property type="match status" value="1"/>
</dbReference>
<dbReference type="PANTHER" id="PTHR43809">
    <property type="entry name" value="NITRITE REDUCTASE (NADH) LARGE SUBUNIT"/>
    <property type="match status" value="1"/>
</dbReference>
<dbReference type="SUPFAM" id="SSF56014">
    <property type="entry name" value="Nitrite and sulphite reductase 4Fe-4S domain-like"/>
    <property type="match status" value="1"/>
</dbReference>
<keyword evidence="12" id="KW-0560">Oxidoreductase</keyword>
<dbReference type="GO" id="GO:0020037">
    <property type="term" value="F:heme binding"/>
    <property type="evidence" value="ECO:0007669"/>
    <property type="project" value="InterPro"/>
</dbReference>
<dbReference type="GO" id="GO:0042128">
    <property type="term" value="P:nitrate assimilation"/>
    <property type="evidence" value="ECO:0007669"/>
    <property type="project" value="UniProtKB-UniPathway"/>
</dbReference>
<comment type="similarity">
    <text evidence="5">Belongs to the nitrite and sulfite reductase 4Fe-4S domain family.</text>
</comment>
<dbReference type="PRINTS" id="PR00397">
    <property type="entry name" value="SIROHAEM"/>
</dbReference>
<dbReference type="InterPro" id="IPR036188">
    <property type="entry name" value="FAD/NAD-bd_sf"/>
</dbReference>
<sequence length="1125" mass="121852">MVTNSSAALSAALATVLAVTMVDAFVVPRQDASKYLVDTALDAKKKVVVIGNGMVGQRFMENLLEDADPEEIQLATFCEEPRAAYNRVRLTSYFETRDPSALSMTSDFDENGATSWYEENDVELYIGDKAVAIDVDAKTVTGQSGKTIEYDACVLATGSFPFVPPIPGKQRPGVFVYRTIEDLEAMLAYAKDNGVTSAAVIGGGLLGLEAAKAVKDMGVTSHIIEFADILMCRQIDEGGHNALVGKIESMGLEVHCGARTEAFVGEDGTTDMDSMSPVSALRFSNEGWDDLPVQMVVVSAGIKPRDELARSQCTPEGGIALGERGGITVDSQMRTSADSVYAIGEIALYNNFIYGLIAPGYEMAAVASKIVAKDLLQNAPEEEEEPGFYGADMSTKLKLLGCDVASFGVNQPKPDDEDVQELVWNDPFVGVYRKLIFNKAGTALRGGIMVGDASDYDKLHKLAVSAEYDGGPAPLPEGVTASMLLTPPSARSDSEEEEDADLSDPNAQVCSCNDVNVGQLKSAIHELGVEEATLPAVKKCSKAGTGCGGCEPLVKKFLVAELESMGGKLNNNICEHFDYSRQELMALIRLEEDPEKVDSFQKILDSYGSAIAHEHGDGCETCKPAVASILSSLQNKLIMRPELIQNLDTNDRALANMQRGGTYSVVPRVPGGELTPEQLIALGEVAKKYNLYCKITGGQRVDLFGAAKHELPDIWEELGAAGFESGHAYGKALRTVKSCVGSTWCRYGVQDSVSFAVKVENRYKGIRAPHKIKSGVSGCARECAEAVGKDFGMIATENGYNLYVGGNGGATPVHAELLAADIDEETVIKYLDRYLMYYILTADKLERTAHWQKKLPSGVNGGGPIEHLKEVIIEDSMGICEELDKRMELLVETYHDEWAEVVKDPELRKLYQQFANTEENIEKHDMLEFVDMRGQLRPADWPKDGQPQTNWEAPANDIFANSEKSWVDVGDVKEFLPNIGTSILYGDSQLAIFNNEARGEWYATQNMCPHKQAFVLSQGIVGDKEGTPKVACPLHKKQFSLETGEGIGDEPLNILTFPIKIESGRVLTELPAIPELDAILGTNGLRVQKSDCIDIAGDAASLMKSIKPNLFPSKNATSVGDSINA</sequence>
<evidence type="ECO:0000313" key="20">
    <source>
        <dbReference type="EMBL" id="VEU34956.1"/>
    </source>
</evidence>
<dbReference type="PANTHER" id="PTHR43809:SF1">
    <property type="entry name" value="NITRITE REDUCTASE (NADH) LARGE SUBUNIT"/>
    <property type="match status" value="1"/>
</dbReference>
<comment type="pathway">
    <text evidence="4">Nitrogen metabolism; nitrate reduction (assimilation).</text>
</comment>
<dbReference type="InterPro" id="IPR017941">
    <property type="entry name" value="Rieske_2Fe-2S"/>
</dbReference>
<dbReference type="UniPathway" id="UPA00653"/>
<dbReference type="InterPro" id="IPR041854">
    <property type="entry name" value="BFD-like_2Fe2S-bd_dom_sf"/>
</dbReference>